<feature type="compositionally biased region" description="Polar residues" evidence="7">
    <location>
        <begin position="898"/>
        <end position="908"/>
    </location>
</feature>
<feature type="transmembrane region" description="Helical" evidence="6">
    <location>
        <begin position="435"/>
        <end position="456"/>
    </location>
</feature>
<feature type="transmembrane region" description="Helical" evidence="6">
    <location>
        <begin position="683"/>
        <end position="701"/>
    </location>
</feature>
<name>A0ABD1JQ46_9TELE</name>
<dbReference type="Pfam" id="PF07810">
    <property type="entry name" value="TMC"/>
    <property type="match status" value="1"/>
</dbReference>
<dbReference type="InterPro" id="IPR038900">
    <property type="entry name" value="TMC"/>
</dbReference>
<evidence type="ECO:0000256" key="4">
    <source>
        <dbReference type="ARBA" id="ARBA00022989"/>
    </source>
</evidence>
<comment type="caution">
    <text evidence="9">The sequence shown here is derived from an EMBL/GenBank/DDBJ whole genome shotgun (WGS) entry which is preliminary data.</text>
</comment>
<evidence type="ECO:0000256" key="1">
    <source>
        <dbReference type="ARBA" id="ARBA00004141"/>
    </source>
</evidence>
<feature type="compositionally biased region" description="Acidic residues" evidence="7">
    <location>
        <begin position="150"/>
        <end position="163"/>
    </location>
</feature>
<evidence type="ECO:0000313" key="9">
    <source>
        <dbReference type="EMBL" id="KAL2088980.1"/>
    </source>
</evidence>
<organism evidence="9 10">
    <name type="scientific">Coilia grayii</name>
    <name type="common">Gray's grenadier anchovy</name>
    <dbReference type="NCBI Taxonomy" id="363190"/>
    <lineage>
        <taxon>Eukaryota</taxon>
        <taxon>Metazoa</taxon>
        <taxon>Chordata</taxon>
        <taxon>Craniata</taxon>
        <taxon>Vertebrata</taxon>
        <taxon>Euteleostomi</taxon>
        <taxon>Actinopterygii</taxon>
        <taxon>Neopterygii</taxon>
        <taxon>Teleostei</taxon>
        <taxon>Clupei</taxon>
        <taxon>Clupeiformes</taxon>
        <taxon>Clupeoidei</taxon>
        <taxon>Engraulidae</taxon>
        <taxon>Coilinae</taxon>
        <taxon>Coilia</taxon>
    </lineage>
</organism>
<feature type="transmembrane region" description="Helical" evidence="6">
    <location>
        <begin position="510"/>
        <end position="530"/>
    </location>
</feature>
<proteinExistence type="inferred from homology"/>
<dbReference type="EMBL" id="JBHFQA010000013">
    <property type="protein sequence ID" value="KAL2088980.1"/>
    <property type="molecule type" value="Genomic_DNA"/>
</dbReference>
<evidence type="ECO:0000256" key="6">
    <source>
        <dbReference type="RuleBase" id="RU310713"/>
    </source>
</evidence>
<feature type="compositionally biased region" description="Low complexity" evidence="7">
    <location>
        <begin position="870"/>
        <end position="885"/>
    </location>
</feature>
<dbReference type="GO" id="GO:0016020">
    <property type="term" value="C:membrane"/>
    <property type="evidence" value="ECO:0007669"/>
    <property type="project" value="UniProtKB-SubCell"/>
</dbReference>
<feature type="transmembrane region" description="Helical" evidence="6">
    <location>
        <begin position="311"/>
        <end position="331"/>
    </location>
</feature>
<evidence type="ECO:0000256" key="3">
    <source>
        <dbReference type="ARBA" id="ARBA00022692"/>
    </source>
</evidence>
<evidence type="ECO:0000313" key="10">
    <source>
        <dbReference type="Proteomes" id="UP001591681"/>
    </source>
</evidence>
<dbReference type="PANTHER" id="PTHR23302:SF35">
    <property type="entry name" value="TRANSMEMBRANE CHANNEL-LIKE PROTEIN 3"/>
    <property type="match status" value="1"/>
</dbReference>
<keyword evidence="5 6" id="KW-0472">Membrane</keyword>
<evidence type="ECO:0000256" key="2">
    <source>
        <dbReference type="ARBA" id="ARBA00006510"/>
    </source>
</evidence>
<comment type="subcellular location">
    <subcellularLocation>
        <location evidence="1 6">Membrane</location>
        <topology evidence="1 6">Multi-pass membrane protein</topology>
    </subcellularLocation>
</comment>
<feature type="transmembrane region" description="Helical" evidence="6">
    <location>
        <begin position="625"/>
        <end position="643"/>
    </location>
</feature>
<reference evidence="9 10" key="1">
    <citation type="submission" date="2024-09" db="EMBL/GenBank/DDBJ databases">
        <title>A chromosome-level genome assembly of Gray's grenadier anchovy, Coilia grayii.</title>
        <authorList>
            <person name="Fu Z."/>
        </authorList>
    </citation>
    <scope>NUCLEOTIDE SEQUENCE [LARGE SCALE GENOMIC DNA]</scope>
    <source>
        <strain evidence="9">G4</strain>
        <tissue evidence="9">Muscle</tissue>
    </source>
</reference>
<evidence type="ECO:0000259" key="8">
    <source>
        <dbReference type="Pfam" id="PF07810"/>
    </source>
</evidence>
<feature type="region of interest" description="Disordered" evidence="7">
    <location>
        <begin position="852"/>
        <end position="926"/>
    </location>
</feature>
<feature type="compositionally biased region" description="Basic residues" evidence="7">
    <location>
        <begin position="124"/>
        <end position="136"/>
    </location>
</feature>
<feature type="compositionally biased region" description="Low complexity" evidence="7">
    <location>
        <begin position="1165"/>
        <end position="1185"/>
    </location>
</feature>
<gene>
    <name evidence="9" type="ORF">ACEWY4_015879</name>
</gene>
<feature type="region of interest" description="Disordered" evidence="7">
    <location>
        <begin position="1"/>
        <end position="163"/>
    </location>
</feature>
<feature type="region of interest" description="Disordered" evidence="7">
    <location>
        <begin position="1202"/>
        <end position="1229"/>
    </location>
</feature>
<keyword evidence="10" id="KW-1185">Reference proteome</keyword>
<protein>
    <recommendedName>
        <fullName evidence="6">Transmembrane channel-like protein</fullName>
    </recommendedName>
</protein>
<sequence>MTETAHSPPKVQKVCGAHQRGTPSVGSTAAASSSSSPPTLPLRHASVQPPPPPPPLLPASPAAPMLLTQPPAQPESPHTLPLLEETESFSPARTRTPTPTRGDPQPGRDMSATAVQPATITRPMSKRHKSMRKNSRRIYSPYQDHNQGLSDEEDKDPDSNDPEEVFQNIQYQKELIANIRSRPWPMRRKLKALKQAREIVLKYEGRLTRTRGYQAAGANLLKKLSRVLYNIVVLFIPWEMRIKKIESHFGSGVASYFIFLRWLFGINIVLTIMTGAFIVLPELLAGAPFGSTRSKTIPKEHLASAQDLDTIWSLGGYLQYSVLFYGYYGNVRKIGSAGYRLPLAYFLVGMAVFAYSFITLLRKMARNSRLSLASASDENYTFCWRIFCAWDYLIGNPEAAESKTAAIVNNIREAIVEEQEKKKDTSLAVLISLRILANILVLLSLAGSIYIIYFVVDRSQKLEQEKPELTLWEKNEVSVVVSLITMIAPSAFELVAQLEMYHPRTSLRFQLARVLVLYLGNLYSLIIALLDKVNSMSMLPHAPSNWSDSTAFLATVLQPSEDNLSTIVPEITEPKNNTITVVLDINRTKSSAPVVLNNTPLHNMYNKYQQDQCWETYVGQEMLKLSIIDMIFTVASILLIDFIRGLVVRYLSDCCCWDLESKFPEYGEFKIAENVLHLIYNQGMIWMGAFFSPCLPAFNVLKLIGLMYLRSWAVLTCNVPHQQVFRASRSNNFYLAMLLFMLFLCMLPTIFAIVRYRPSQYCGPFSGQEKIYDIISDTIANDFPLWFSKVMSYVTSPVVVLPALLLLFMLIYYLQAIARSLKYTNNQLRMQLQTERTEDKKKVFQLAAARLQAPEGGEKKPEQAESDVTSMESSIRSSSPRRNGSVTNFESPVRRGNSIRTITQSASRSDVRAAGPSRSPTVSVRQKHRYDHIPNRHPGYLGGSSGSCRSKSFHHVAYNPSVRYAENIHSDPLFRKNIRPVHPEPGIVTAQSYVGRRAHTTRYVIVNEHDPRKKLVRSTTRIPRHYRIADDPGEIVELYPRNIKRYTIRTPHRSHQPHLSEEEEEEEAGKSVRRGASSQSHRPRSLSDLHQPVRFYIGDPAGSQLSMAKDVARGVYCTHEEDCEEDWDDMGPRFCSHSNVKGAEPAHRHFQPQVKPKTKHKVEPSLTESDSASLASSSDQQNSSTDQYIQVIHNKEKYLKSSGKLAKKKSKTNNDVNLSGSSELVCSNV</sequence>
<feature type="compositionally biased region" description="Low complexity" evidence="7">
    <location>
        <begin position="93"/>
        <end position="108"/>
    </location>
</feature>
<evidence type="ECO:0000256" key="5">
    <source>
        <dbReference type="ARBA" id="ARBA00023136"/>
    </source>
</evidence>
<feature type="compositionally biased region" description="Polar residues" evidence="7">
    <location>
        <begin position="1213"/>
        <end position="1229"/>
    </location>
</feature>
<comment type="similarity">
    <text evidence="2 6">Belongs to the TMC family.</text>
</comment>
<dbReference type="PANTHER" id="PTHR23302">
    <property type="entry name" value="TRANSMEMBRANE CHANNEL-RELATED"/>
    <property type="match status" value="1"/>
</dbReference>
<accession>A0ABD1JQ46</accession>
<feature type="region of interest" description="Disordered" evidence="7">
    <location>
        <begin position="1143"/>
        <end position="1188"/>
    </location>
</feature>
<feature type="compositionally biased region" description="Low complexity" evidence="7">
    <location>
        <begin position="21"/>
        <end position="37"/>
    </location>
</feature>
<feature type="compositionally biased region" description="Pro residues" evidence="7">
    <location>
        <begin position="48"/>
        <end position="58"/>
    </location>
</feature>
<dbReference type="AlphaFoldDB" id="A0ABD1JQ46"/>
<evidence type="ECO:0000256" key="7">
    <source>
        <dbReference type="SAM" id="MobiDB-lite"/>
    </source>
</evidence>
<dbReference type="InterPro" id="IPR012496">
    <property type="entry name" value="TMC_dom"/>
</dbReference>
<feature type="transmembrane region" description="Helical" evidence="6">
    <location>
        <begin position="733"/>
        <end position="754"/>
    </location>
</feature>
<feature type="transmembrane region" description="Helical" evidence="6">
    <location>
        <begin position="477"/>
        <end position="498"/>
    </location>
</feature>
<feature type="domain" description="TMC" evidence="8">
    <location>
        <begin position="613"/>
        <end position="728"/>
    </location>
</feature>
<keyword evidence="3 6" id="KW-0812">Transmembrane</keyword>
<feature type="transmembrane region" description="Helical" evidence="6">
    <location>
        <begin position="790"/>
        <end position="814"/>
    </location>
</feature>
<feature type="region of interest" description="Disordered" evidence="7">
    <location>
        <begin position="1048"/>
        <end position="1091"/>
    </location>
</feature>
<dbReference type="Proteomes" id="UP001591681">
    <property type="component" value="Unassembled WGS sequence"/>
</dbReference>
<feature type="transmembrane region" description="Helical" evidence="6">
    <location>
        <begin position="259"/>
        <end position="280"/>
    </location>
</feature>
<feature type="transmembrane region" description="Helical" evidence="6">
    <location>
        <begin position="343"/>
        <end position="361"/>
    </location>
</feature>
<keyword evidence="4 6" id="KW-1133">Transmembrane helix</keyword>